<organism evidence="8 9">
    <name type="scientific">Echinicola vietnamensis (strain DSM 17526 / LMG 23754 / KMM 6221)</name>
    <dbReference type="NCBI Taxonomy" id="926556"/>
    <lineage>
        <taxon>Bacteria</taxon>
        <taxon>Pseudomonadati</taxon>
        <taxon>Bacteroidota</taxon>
        <taxon>Cytophagia</taxon>
        <taxon>Cytophagales</taxon>
        <taxon>Cyclobacteriaceae</taxon>
        <taxon>Echinicola</taxon>
    </lineage>
</organism>
<evidence type="ECO:0000256" key="1">
    <source>
        <dbReference type="ARBA" id="ARBA00022438"/>
    </source>
</evidence>
<dbReference type="GO" id="GO:0006508">
    <property type="term" value="P:proteolysis"/>
    <property type="evidence" value="ECO:0007669"/>
    <property type="project" value="UniProtKB-KW"/>
</dbReference>
<feature type="domain" description="Peptidase M28" evidence="7">
    <location>
        <begin position="258"/>
        <end position="455"/>
    </location>
</feature>
<dbReference type="Proteomes" id="UP000010796">
    <property type="component" value="Chromosome"/>
</dbReference>
<dbReference type="InterPro" id="IPR045175">
    <property type="entry name" value="M28_fam"/>
</dbReference>
<dbReference type="SUPFAM" id="SSF52025">
    <property type="entry name" value="PA domain"/>
    <property type="match status" value="1"/>
</dbReference>
<keyword evidence="2" id="KW-0645">Protease</keyword>
<dbReference type="PANTHER" id="PTHR12147:SF56">
    <property type="entry name" value="AMINOPEPTIDASE YDR415C-RELATED"/>
    <property type="match status" value="1"/>
</dbReference>
<dbReference type="Pfam" id="PF04389">
    <property type="entry name" value="Peptidase_M28"/>
    <property type="match status" value="1"/>
</dbReference>
<dbReference type="GO" id="GO:0046872">
    <property type="term" value="F:metal ion binding"/>
    <property type="evidence" value="ECO:0007669"/>
    <property type="project" value="UniProtKB-KW"/>
</dbReference>
<evidence type="ECO:0000256" key="6">
    <source>
        <dbReference type="ARBA" id="ARBA00022833"/>
    </source>
</evidence>
<dbReference type="GO" id="GO:0008235">
    <property type="term" value="F:metalloexopeptidase activity"/>
    <property type="evidence" value="ECO:0007669"/>
    <property type="project" value="InterPro"/>
</dbReference>
<keyword evidence="1 8" id="KW-0031">Aminopeptidase</keyword>
<evidence type="ECO:0000259" key="7">
    <source>
        <dbReference type="Pfam" id="PF04389"/>
    </source>
</evidence>
<dbReference type="eggNOG" id="COG2234">
    <property type="taxonomic scope" value="Bacteria"/>
</dbReference>
<evidence type="ECO:0000256" key="4">
    <source>
        <dbReference type="ARBA" id="ARBA00022729"/>
    </source>
</evidence>
<dbReference type="AlphaFoldDB" id="L0G0A1"/>
<keyword evidence="6" id="KW-0862">Zinc</keyword>
<dbReference type="InterPro" id="IPR007484">
    <property type="entry name" value="Peptidase_M28"/>
</dbReference>
<reference evidence="9" key="1">
    <citation type="submission" date="2012-02" db="EMBL/GenBank/DDBJ databases">
        <title>The complete genome of Echinicola vietnamensis DSM 17526.</title>
        <authorList>
            <person name="Lucas S."/>
            <person name="Copeland A."/>
            <person name="Lapidus A."/>
            <person name="Glavina del Rio T."/>
            <person name="Dalin E."/>
            <person name="Tice H."/>
            <person name="Bruce D."/>
            <person name="Goodwin L."/>
            <person name="Pitluck S."/>
            <person name="Peters L."/>
            <person name="Ovchinnikova G."/>
            <person name="Teshima H."/>
            <person name="Kyrpides N."/>
            <person name="Mavromatis K."/>
            <person name="Ivanova N."/>
            <person name="Brettin T."/>
            <person name="Detter J.C."/>
            <person name="Han C."/>
            <person name="Larimer F."/>
            <person name="Land M."/>
            <person name="Hauser L."/>
            <person name="Markowitz V."/>
            <person name="Cheng J.-F."/>
            <person name="Hugenholtz P."/>
            <person name="Woyke T."/>
            <person name="Wu D."/>
            <person name="Brambilla E."/>
            <person name="Klenk H.-P."/>
            <person name="Eisen J.A."/>
        </authorList>
    </citation>
    <scope>NUCLEOTIDE SEQUENCE [LARGE SCALE GENOMIC DNA]</scope>
    <source>
        <strain evidence="9">DSM 17526 / LMG 23754 / KMM 6221</strain>
    </source>
</reference>
<evidence type="ECO:0000313" key="8">
    <source>
        <dbReference type="EMBL" id="AGA79594.1"/>
    </source>
</evidence>
<dbReference type="HOGENOM" id="CLU_019932_2_0_10"/>
<dbReference type="GO" id="GO:0004177">
    <property type="term" value="F:aminopeptidase activity"/>
    <property type="evidence" value="ECO:0007669"/>
    <property type="project" value="UniProtKB-KW"/>
</dbReference>
<dbReference type="PATRIC" id="fig|926556.3.peg.3562"/>
<dbReference type="SUPFAM" id="SSF53187">
    <property type="entry name" value="Zn-dependent exopeptidases"/>
    <property type="match status" value="1"/>
</dbReference>
<dbReference type="KEGG" id="evi:Echvi_3373"/>
<protein>
    <submittedName>
        <fullName evidence="8">Putative aminopeptidase</fullName>
    </submittedName>
</protein>
<dbReference type="Gene3D" id="3.50.30.30">
    <property type="match status" value="1"/>
</dbReference>
<evidence type="ECO:0000256" key="5">
    <source>
        <dbReference type="ARBA" id="ARBA00022801"/>
    </source>
</evidence>
<dbReference type="PANTHER" id="PTHR12147">
    <property type="entry name" value="METALLOPEPTIDASE M28 FAMILY MEMBER"/>
    <property type="match status" value="1"/>
</dbReference>
<dbReference type="RefSeq" id="WP_015267139.1">
    <property type="nucleotide sequence ID" value="NC_019904.1"/>
</dbReference>
<keyword evidence="9" id="KW-1185">Reference proteome</keyword>
<dbReference type="InterPro" id="IPR046450">
    <property type="entry name" value="PA_dom_sf"/>
</dbReference>
<evidence type="ECO:0000313" key="9">
    <source>
        <dbReference type="Proteomes" id="UP000010796"/>
    </source>
</evidence>
<keyword evidence="4" id="KW-0732">Signal</keyword>
<accession>L0G0A1</accession>
<dbReference type="OrthoDB" id="1521787at2"/>
<keyword evidence="3" id="KW-0479">Metal-binding</keyword>
<dbReference type="Gene3D" id="3.40.630.10">
    <property type="entry name" value="Zn peptidases"/>
    <property type="match status" value="1"/>
</dbReference>
<proteinExistence type="predicted"/>
<gene>
    <name evidence="8" type="ordered locus">Echvi_3373</name>
</gene>
<evidence type="ECO:0000256" key="2">
    <source>
        <dbReference type="ARBA" id="ARBA00022670"/>
    </source>
</evidence>
<evidence type="ECO:0000256" key="3">
    <source>
        <dbReference type="ARBA" id="ARBA00022723"/>
    </source>
</evidence>
<dbReference type="STRING" id="926556.Echvi_3373"/>
<name>L0G0A1_ECHVK</name>
<sequence length="496" mass="54226">MKNHFIHATMVGLMLLPFSSNGQKALIDTSIEEKEAISHFRYLAADELKGRDAARPEINIAGRYIAEQFRKYGATPIDAENNYYQAVPLRLSAPPKSGEITLGETALIQGESMLVLDGESLEGDYEMVVAGYGLESDLEGKDVAGKILVVRVGGPEKMGPSQLFAAGRKKLALATEKGAVGLIEMYNLQNPPWPLLMGYLNKPQLMLADNQEPEDAGIPYIWAKDLNGELIKSIDEGKIEQAAVAIKGKDNKAISSNNIVAVVEGTDETLKDEFVMLSAHYDHIGVGTPNSQGDSIYNGARDNAVGTVAIINAAKYFAENPPKRSILLCAWTAEEKGLLGSAHFAEHPLVPLEKIIYNLNIDNGGYNDTSIITVIGLGRTTADYLIYEAVDEYGLSAKGDPSPEQGLYDRSDNVNFAKKGIPAPTFSLGFTAFDEEIMKYYHQAADQVDNFDLDYAMKYWKAYLLTAEKIANTEEKPAWEKGDKYEEAGKALYGGE</sequence>
<keyword evidence="5" id="KW-0378">Hydrolase</keyword>
<dbReference type="EMBL" id="CP003346">
    <property type="protein sequence ID" value="AGA79594.1"/>
    <property type="molecule type" value="Genomic_DNA"/>
</dbReference>